<evidence type="ECO:0000313" key="2">
    <source>
        <dbReference type="EMBL" id="VAW44132.1"/>
    </source>
</evidence>
<gene>
    <name evidence="2" type="ORF">MNBD_GAMMA04-2160</name>
</gene>
<organism evidence="2">
    <name type="scientific">hydrothermal vent metagenome</name>
    <dbReference type="NCBI Taxonomy" id="652676"/>
    <lineage>
        <taxon>unclassified sequences</taxon>
        <taxon>metagenomes</taxon>
        <taxon>ecological metagenomes</taxon>
    </lineage>
</organism>
<sequence>MKYRNTIFHQLLNFLPRNQFQKIVDQHQGDYRTRKLNTWNPLVIMLFSQLSKRQSLRDLTDSFNRQKEQHYHLGVNSVCRSSLSDANKKRSVKIFQDTFFFLLNKIQDQLPKKDVSQMVRLIDSSTIDLNFNQF</sequence>
<proteinExistence type="predicted"/>
<protein>
    <recommendedName>
        <fullName evidence="1">DUF4372 domain-containing protein</fullName>
    </recommendedName>
</protein>
<evidence type="ECO:0000259" key="1">
    <source>
        <dbReference type="Pfam" id="PF14294"/>
    </source>
</evidence>
<accession>A0A3B0VYB3</accession>
<feature type="domain" description="DUF4372" evidence="1">
    <location>
        <begin position="4"/>
        <end position="75"/>
    </location>
</feature>
<name>A0A3B0VYB3_9ZZZZ</name>
<dbReference type="InterPro" id="IPR025399">
    <property type="entry name" value="DUF4372"/>
</dbReference>
<reference evidence="2" key="1">
    <citation type="submission" date="2018-06" db="EMBL/GenBank/DDBJ databases">
        <authorList>
            <person name="Zhirakovskaya E."/>
        </authorList>
    </citation>
    <scope>NUCLEOTIDE SEQUENCE</scope>
</reference>
<dbReference type="Pfam" id="PF14294">
    <property type="entry name" value="DUF4372"/>
    <property type="match status" value="1"/>
</dbReference>
<dbReference type="AlphaFoldDB" id="A0A3B0VYB3"/>
<dbReference type="EMBL" id="UOFB01000020">
    <property type="protein sequence ID" value="VAW44132.1"/>
    <property type="molecule type" value="Genomic_DNA"/>
</dbReference>